<dbReference type="AlphaFoldDB" id="A0AAV4FCB2"/>
<organism evidence="5 6">
    <name type="scientific">Elysia marginata</name>
    <dbReference type="NCBI Taxonomy" id="1093978"/>
    <lineage>
        <taxon>Eukaryota</taxon>
        <taxon>Metazoa</taxon>
        <taxon>Spiralia</taxon>
        <taxon>Lophotrochozoa</taxon>
        <taxon>Mollusca</taxon>
        <taxon>Gastropoda</taxon>
        <taxon>Heterobranchia</taxon>
        <taxon>Euthyneura</taxon>
        <taxon>Panpulmonata</taxon>
        <taxon>Sacoglossa</taxon>
        <taxon>Placobranchoidea</taxon>
        <taxon>Plakobranchidae</taxon>
        <taxon>Elysia</taxon>
    </lineage>
</organism>
<dbReference type="InterPro" id="IPR000242">
    <property type="entry name" value="PTP_cat"/>
</dbReference>
<reference evidence="5 6" key="1">
    <citation type="journal article" date="2021" name="Elife">
        <title>Chloroplast acquisition without the gene transfer in kleptoplastic sea slugs, Plakobranchus ocellatus.</title>
        <authorList>
            <person name="Maeda T."/>
            <person name="Takahashi S."/>
            <person name="Yoshida T."/>
            <person name="Shimamura S."/>
            <person name="Takaki Y."/>
            <person name="Nagai Y."/>
            <person name="Toyoda A."/>
            <person name="Suzuki Y."/>
            <person name="Arimoto A."/>
            <person name="Ishii H."/>
            <person name="Satoh N."/>
            <person name="Nishiyama T."/>
            <person name="Hasebe M."/>
            <person name="Maruyama T."/>
            <person name="Minagawa J."/>
            <person name="Obokata J."/>
            <person name="Shigenobu S."/>
        </authorList>
    </citation>
    <scope>NUCLEOTIDE SEQUENCE [LARGE SCALE GENOMIC DNA]</scope>
</reference>
<dbReference type="EC" id="3.1.3.48" evidence="1"/>
<keyword evidence="2" id="KW-0378">Hydrolase</keyword>
<dbReference type="InterPro" id="IPR047170">
    <property type="entry name" value="PTN12/18/22"/>
</dbReference>
<evidence type="ECO:0000313" key="5">
    <source>
        <dbReference type="EMBL" id="GFR70681.1"/>
    </source>
</evidence>
<evidence type="ECO:0000313" key="6">
    <source>
        <dbReference type="Proteomes" id="UP000762676"/>
    </source>
</evidence>
<dbReference type="GO" id="GO:0005634">
    <property type="term" value="C:nucleus"/>
    <property type="evidence" value="ECO:0007669"/>
    <property type="project" value="TreeGrafter"/>
</dbReference>
<comment type="caution">
    <text evidence="5">The sequence shown here is derived from an EMBL/GenBank/DDBJ whole genome shotgun (WGS) entry which is preliminary data.</text>
</comment>
<dbReference type="EMBL" id="BMAT01004228">
    <property type="protein sequence ID" value="GFR70681.1"/>
    <property type="molecule type" value="Genomic_DNA"/>
</dbReference>
<dbReference type="SMART" id="SM00194">
    <property type="entry name" value="PTPc"/>
    <property type="match status" value="1"/>
</dbReference>
<feature type="non-terminal residue" evidence="5">
    <location>
        <position position="187"/>
    </location>
</feature>
<dbReference type="PANTHER" id="PTHR45983:SF2">
    <property type="entry name" value="PROTEIN-TYROSINE-PHOSPHATASE"/>
    <property type="match status" value="1"/>
</dbReference>
<dbReference type="GO" id="GO:0005737">
    <property type="term" value="C:cytoplasm"/>
    <property type="evidence" value="ECO:0007669"/>
    <property type="project" value="TreeGrafter"/>
</dbReference>
<keyword evidence="6" id="KW-1185">Reference proteome</keyword>
<name>A0AAV4FCB2_9GAST</name>
<dbReference type="Proteomes" id="UP000762676">
    <property type="component" value="Unassembled WGS sequence"/>
</dbReference>
<evidence type="ECO:0000256" key="2">
    <source>
        <dbReference type="ARBA" id="ARBA00022801"/>
    </source>
</evidence>
<evidence type="ECO:0000256" key="1">
    <source>
        <dbReference type="ARBA" id="ARBA00013064"/>
    </source>
</evidence>
<feature type="domain" description="Tyrosine-protein phosphatase" evidence="4">
    <location>
        <begin position="84"/>
        <end position="187"/>
    </location>
</feature>
<gene>
    <name evidence="5" type="ORF">ElyMa_002078600</name>
</gene>
<dbReference type="PROSITE" id="PS50055">
    <property type="entry name" value="TYR_PHOSPHATASE_PTP"/>
    <property type="match status" value="1"/>
</dbReference>
<keyword evidence="3" id="KW-0904">Protein phosphatase</keyword>
<dbReference type="InterPro" id="IPR029021">
    <property type="entry name" value="Prot-tyrosine_phosphatase-like"/>
</dbReference>
<accession>A0AAV4FCB2</accession>
<sequence length="187" mass="21777">MVLTFRPTTANNQWKRSKDLGSFRSRAVRMSRDTRKCIKDFVHHVETLEAEQDVEGNGFNREYRNIEVKLITSRSQYFMFLWSKTRLYAIHACDDEHRVLLSPREGEEHSDYINASRMMGVKGTGGYIASQGPLAATVDDFWRMIWECNVEIVFMACKIVELGKIKCKQYWNDVDKSDPFGDITVFT</sequence>
<dbReference type="SUPFAM" id="SSF52799">
    <property type="entry name" value="(Phosphotyrosine protein) phosphatases II"/>
    <property type="match status" value="1"/>
</dbReference>
<dbReference type="GO" id="GO:0004726">
    <property type="term" value="F:non-membrane spanning protein tyrosine phosphatase activity"/>
    <property type="evidence" value="ECO:0007669"/>
    <property type="project" value="InterPro"/>
</dbReference>
<protein>
    <recommendedName>
        <fullName evidence="1">protein-tyrosine-phosphatase</fullName>
        <ecNumber evidence="1">3.1.3.48</ecNumber>
    </recommendedName>
</protein>
<evidence type="ECO:0000259" key="4">
    <source>
        <dbReference type="PROSITE" id="PS50055"/>
    </source>
</evidence>
<proteinExistence type="predicted"/>
<evidence type="ECO:0000256" key="3">
    <source>
        <dbReference type="ARBA" id="ARBA00022912"/>
    </source>
</evidence>
<dbReference type="PANTHER" id="PTHR45983">
    <property type="entry name" value="TYROSINE PHOSPHATSE N18, PUTATIVE-RELATED"/>
    <property type="match status" value="1"/>
</dbReference>
<dbReference type="PRINTS" id="PR00700">
    <property type="entry name" value="PRTYPHPHTASE"/>
</dbReference>
<dbReference type="Gene3D" id="3.90.190.10">
    <property type="entry name" value="Protein tyrosine phosphatase superfamily"/>
    <property type="match status" value="1"/>
</dbReference>
<dbReference type="Pfam" id="PF00102">
    <property type="entry name" value="Y_phosphatase"/>
    <property type="match status" value="1"/>
</dbReference>